<dbReference type="OrthoDB" id="8746011at2"/>
<dbReference type="Proteomes" id="UP000007509">
    <property type="component" value="Unassembled WGS sequence"/>
</dbReference>
<sequence length="239" mass="27994">MNSLLEFTIEAHGGLENWEKFKSVSAHLEVDGLTWIKKQQPGIIKDTNVFVDTQKQFVSFRPTYADWHTSFVENHVSILSESDNVIEELSNPRLSFSDHKRETPWTRLQTFYFASYAIWIYFNAPFCFANPDYDVTEIEPWEENGETFRRLQVVFPDTVATHSRIQTFYIDKAGLIRRHDYTVEISENVASAHYLYNYTEVQGIKFPTKRQVFIRNQDNTTVQPEPVLVLINLSEINLK</sequence>
<protein>
    <submittedName>
        <fullName evidence="1">Uncharacterized protein</fullName>
    </submittedName>
</protein>
<organism evidence="1 2">
    <name type="scientific">Chryseobacterium populi</name>
    <dbReference type="NCBI Taxonomy" id="1144316"/>
    <lineage>
        <taxon>Bacteria</taxon>
        <taxon>Pseudomonadati</taxon>
        <taxon>Bacteroidota</taxon>
        <taxon>Flavobacteriia</taxon>
        <taxon>Flavobacteriales</taxon>
        <taxon>Weeksellaceae</taxon>
        <taxon>Chryseobacterium group</taxon>
        <taxon>Chryseobacterium</taxon>
    </lineage>
</organism>
<name>J2K8N5_9FLAO</name>
<dbReference type="EMBL" id="AKJY01000068">
    <property type="protein sequence ID" value="EJL69573.1"/>
    <property type="molecule type" value="Genomic_DNA"/>
</dbReference>
<dbReference type="PATRIC" id="fig|1144316.3.peg.3232"/>
<dbReference type="RefSeq" id="WP_007845423.1">
    <property type="nucleotide sequence ID" value="NZ_AKJY01000068.1"/>
</dbReference>
<proteinExistence type="predicted"/>
<dbReference type="AlphaFoldDB" id="J2K8N5"/>
<evidence type="ECO:0000313" key="2">
    <source>
        <dbReference type="Proteomes" id="UP000007509"/>
    </source>
</evidence>
<gene>
    <name evidence="1" type="ORF">PMI13_03212</name>
</gene>
<reference evidence="1 2" key="1">
    <citation type="journal article" date="2012" name="J. Bacteriol.">
        <title>Twenty-one genome sequences from Pseudomonas species and 19 genome sequences from diverse bacteria isolated from the rhizosphere and endosphere of Populus deltoides.</title>
        <authorList>
            <person name="Brown S.D."/>
            <person name="Utturkar S.M."/>
            <person name="Klingeman D.M."/>
            <person name="Johnson C.M."/>
            <person name="Martin S.L."/>
            <person name="Land M.L."/>
            <person name="Lu T.Y."/>
            <person name="Schadt C.W."/>
            <person name="Doktycz M.J."/>
            <person name="Pelletier D.A."/>
        </authorList>
    </citation>
    <scope>NUCLEOTIDE SEQUENCE [LARGE SCALE GENOMIC DNA]</scope>
    <source>
        <strain evidence="1 2">CF314</strain>
    </source>
</reference>
<accession>J2K8N5</accession>
<comment type="caution">
    <text evidence="1">The sequence shown here is derived from an EMBL/GenBank/DDBJ whole genome shotgun (WGS) entry which is preliminary data.</text>
</comment>
<evidence type="ECO:0000313" key="1">
    <source>
        <dbReference type="EMBL" id="EJL69573.1"/>
    </source>
</evidence>
<keyword evidence="2" id="KW-1185">Reference proteome</keyword>